<comment type="caution">
    <text evidence="12">Was originally thought to be a dihydrodipicolinate synthase (DHDPS), catalyzing the condensation of (S)-aspartate-beta-semialdehyde [(S)-ASA] and pyruvate to dihydrodipicolinate (DHDP). However, it was shown in E.coli that the product of the enzymatic reaction is not dihydrodipicolinate but in fact (4S)-4-hydroxy-2,3,4,5-tetrahydro-(2S)-dipicolinic acid (HTPA), and that the consecutive dehydration reaction leading to DHDP is not spontaneous but catalyzed by DapB.</text>
</comment>
<dbReference type="KEGG" id="sman:C12CBH8_09500"/>
<evidence type="ECO:0000256" key="1">
    <source>
        <dbReference type="ARBA" id="ARBA00003294"/>
    </source>
</evidence>
<evidence type="ECO:0000256" key="2">
    <source>
        <dbReference type="ARBA" id="ARBA00005120"/>
    </source>
</evidence>
<dbReference type="RefSeq" id="WP_090263477.1">
    <property type="nucleotide sequence ID" value="NZ_AP023321.1"/>
</dbReference>
<evidence type="ECO:0000256" key="8">
    <source>
        <dbReference type="ARBA" id="ARBA00023154"/>
    </source>
</evidence>
<gene>
    <name evidence="12 16" type="primary">dapA</name>
    <name evidence="16" type="ORF">C12CBH8_09500</name>
</gene>
<evidence type="ECO:0000256" key="6">
    <source>
        <dbReference type="ARBA" id="ARBA00022605"/>
    </source>
</evidence>
<dbReference type="PIRSF" id="PIRSF001365">
    <property type="entry name" value="DHDPS"/>
    <property type="match status" value="1"/>
</dbReference>
<feature type="active site" description="Proton donor/acceptor" evidence="12 14">
    <location>
        <position position="137"/>
    </location>
</feature>
<sequence>MKKTIFTGSAVAIVTPMNADGSVNFEKFGQLIDFQIENDTDAIVVCGTTGESATLTHEEHCQCLQFATKHVAGRVPVIVGTGSNHTDYALALTKEAKEAGADAALMVTPYYNKASQSGLITHYSYIADRVDIPIILYNVPSRTGVNIKPETYFELSKHPNVVATKEANGNLVSVMETINLCGDNLDIYSGSDEFIAPIMMLGGKGIISVMSNVMPKETHAIAAACLEGDCKKGGQLQMKYLDMINALFSDVNPIPVKEAMNLMGMEVGNCRLPLSPMEKGALQKLKDVLKKYGLI</sequence>
<dbReference type="Proteomes" id="UP000593890">
    <property type="component" value="Chromosome"/>
</dbReference>
<keyword evidence="10 12" id="KW-0704">Schiff base</keyword>
<dbReference type="GO" id="GO:0019877">
    <property type="term" value="P:diaminopimelate biosynthetic process"/>
    <property type="evidence" value="ECO:0007669"/>
    <property type="project" value="UniProtKB-UniRule"/>
</dbReference>
<feature type="site" description="Part of a proton relay during catalysis" evidence="12">
    <location>
        <position position="48"/>
    </location>
</feature>
<comment type="function">
    <text evidence="1 12">Catalyzes the condensation of (S)-aspartate-beta-semialdehyde [(S)-ASA] and pyruvate to 4-hydroxy-tetrahydrodipicolinate (HTPA).</text>
</comment>
<proteinExistence type="inferred from homology"/>
<dbReference type="GO" id="GO:0008840">
    <property type="term" value="F:4-hydroxy-tetrahydrodipicolinate synthase activity"/>
    <property type="evidence" value="ECO:0007669"/>
    <property type="project" value="UniProtKB-UniRule"/>
</dbReference>
<comment type="subcellular location">
    <subcellularLocation>
        <location evidence="12">Cytoplasm</location>
    </subcellularLocation>
</comment>
<organism evidence="16 17">
    <name type="scientific">Solibaculum mannosilyticum</name>
    <dbReference type="NCBI Taxonomy" id="2780922"/>
    <lineage>
        <taxon>Bacteria</taxon>
        <taxon>Bacillati</taxon>
        <taxon>Bacillota</taxon>
        <taxon>Clostridia</taxon>
        <taxon>Eubacteriales</taxon>
        <taxon>Oscillospiraceae</taxon>
        <taxon>Solibaculum</taxon>
    </lineage>
</organism>
<dbReference type="UniPathway" id="UPA00034">
    <property type="reaction ID" value="UER00017"/>
</dbReference>
<evidence type="ECO:0000256" key="12">
    <source>
        <dbReference type="HAMAP-Rule" id="MF_00418"/>
    </source>
</evidence>
<dbReference type="Gene3D" id="3.20.20.70">
    <property type="entry name" value="Aldolase class I"/>
    <property type="match status" value="1"/>
</dbReference>
<comment type="pathway">
    <text evidence="2 12">Amino-acid biosynthesis; L-lysine biosynthesis via DAP pathway; (S)-tetrahydrodipicolinate from L-aspartate: step 3/4.</text>
</comment>
<evidence type="ECO:0000256" key="11">
    <source>
        <dbReference type="ARBA" id="ARBA00047836"/>
    </source>
</evidence>
<dbReference type="InterPro" id="IPR020624">
    <property type="entry name" value="Schiff_base-form_aldolases_CS"/>
</dbReference>
<dbReference type="PROSITE" id="PS00665">
    <property type="entry name" value="DHDPS_1"/>
    <property type="match status" value="1"/>
</dbReference>
<feature type="active site" description="Schiff-base intermediate with substrate" evidence="12 14">
    <location>
        <position position="165"/>
    </location>
</feature>
<dbReference type="GO" id="GO:0005829">
    <property type="term" value="C:cytosol"/>
    <property type="evidence" value="ECO:0007669"/>
    <property type="project" value="TreeGrafter"/>
</dbReference>
<dbReference type="PANTHER" id="PTHR12128:SF66">
    <property type="entry name" value="4-HYDROXY-2-OXOGLUTARATE ALDOLASE, MITOCHONDRIAL"/>
    <property type="match status" value="1"/>
</dbReference>
<keyword evidence="8 12" id="KW-0457">Lysine biosynthesis</keyword>
<comment type="similarity">
    <text evidence="3 12 13">Belongs to the DapA family.</text>
</comment>
<evidence type="ECO:0000256" key="13">
    <source>
        <dbReference type="PIRNR" id="PIRNR001365"/>
    </source>
</evidence>
<feature type="site" description="Part of a proton relay during catalysis" evidence="12">
    <location>
        <position position="111"/>
    </location>
</feature>
<keyword evidence="9 12" id="KW-0456">Lyase</keyword>
<dbReference type="PRINTS" id="PR00146">
    <property type="entry name" value="DHPICSNTHASE"/>
</dbReference>
<evidence type="ECO:0000256" key="10">
    <source>
        <dbReference type="ARBA" id="ARBA00023270"/>
    </source>
</evidence>
<dbReference type="EMBL" id="AP023321">
    <property type="protein sequence ID" value="BCI60311.1"/>
    <property type="molecule type" value="Genomic_DNA"/>
</dbReference>
<dbReference type="Pfam" id="PF00701">
    <property type="entry name" value="DHDPS"/>
    <property type="match status" value="1"/>
</dbReference>
<dbReference type="SMART" id="SM01130">
    <property type="entry name" value="DHDPS"/>
    <property type="match status" value="1"/>
</dbReference>
<evidence type="ECO:0000256" key="15">
    <source>
        <dbReference type="PIRSR" id="PIRSR001365-2"/>
    </source>
</evidence>
<feature type="binding site" evidence="12 15">
    <location>
        <position position="207"/>
    </location>
    <ligand>
        <name>pyruvate</name>
        <dbReference type="ChEBI" id="CHEBI:15361"/>
    </ligand>
</feature>
<evidence type="ECO:0000256" key="7">
    <source>
        <dbReference type="ARBA" id="ARBA00022915"/>
    </source>
</evidence>
<dbReference type="PANTHER" id="PTHR12128">
    <property type="entry name" value="DIHYDRODIPICOLINATE SYNTHASE"/>
    <property type="match status" value="1"/>
</dbReference>
<dbReference type="GO" id="GO:0009089">
    <property type="term" value="P:lysine biosynthetic process via diaminopimelate"/>
    <property type="evidence" value="ECO:0007669"/>
    <property type="project" value="UniProtKB-UniRule"/>
</dbReference>
<comment type="catalytic activity">
    <reaction evidence="11 12">
        <text>L-aspartate 4-semialdehyde + pyruvate = (2S,4S)-4-hydroxy-2,3,4,5-tetrahydrodipicolinate + H2O + H(+)</text>
        <dbReference type="Rhea" id="RHEA:34171"/>
        <dbReference type="ChEBI" id="CHEBI:15361"/>
        <dbReference type="ChEBI" id="CHEBI:15377"/>
        <dbReference type="ChEBI" id="CHEBI:15378"/>
        <dbReference type="ChEBI" id="CHEBI:67139"/>
        <dbReference type="ChEBI" id="CHEBI:537519"/>
        <dbReference type="EC" id="4.3.3.7"/>
    </reaction>
</comment>
<keyword evidence="6 12" id="KW-0028">Amino-acid biosynthesis</keyword>
<feature type="binding site" evidence="12 15">
    <location>
        <position position="49"/>
    </location>
    <ligand>
        <name>pyruvate</name>
        <dbReference type="ChEBI" id="CHEBI:15361"/>
    </ligand>
</feature>
<dbReference type="InterPro" id="IPR002220">
    <property type="entry name" value="DapA-like"/>
</dbReference>
<dbReference type="HAMAP" id="MF_00418">
    <property type="entry name" value="DapA"/>
    <property type="match status" value="1"/>
</dbReference>
<dbReference type="AlphaFoldDB" id="A0A7I8D0J9"/>
<evidence type="ECO:0000256" key="4">
    <source>
        <dbReference type="ARBA" id="ARBA00012086"/>
    </source>
</evidence>
<dbReference type="InterPro" id="IPR005263">
    <property type="entry name" value="DapA"/>
</dbReference>
<accession>A0A7I8D0J9</accession>
<dbReference type="SUPFAM" id="SSF51569">
    <property type="entry name" value="Aldolase"/>
    <property type="match status" value="1"/>
</dbReference>
<comment type="subunit">
    <text evidence="12">Homotetramer; dimer of dimers.</text>
</comment>
<dbReference type="NCBIfam" id="TIGR00674">
    <property type="entry name" value="dapA"/>
    <property type="match status" value="1"/>
</dbReference>
<keyword evidence="5 12" id="KW-0963">Cytoplasm</keyword>
<dbReference type="CDD" id="cd00950">
    <property type="entry name" value="DHDPS"/>
    <property type="match status" value="1"/>
</dbReference>
<name>A0A7I8D0J9_9FIRM</name>
<protein>
    <recommendedName>
        <fullName evidence="4 12">4-hydroxy-tetrahydrodipicolinate synthase</fullName>
        <shortName evidence="12">HTPA synthase</shortName>
        <ecNumber evidence="4 12">4.3.3.7</ecNumber>
    </recommendedName>
</protein>
<evidence type="ECO:0000313" key="16">
    <source>
        <dbReference type="EMBL" id="BCI60311.1"/>
    </source>
</evidence>
<keyword evidence="17" id="KW-1185">Reference proteome</keyword>
<dbReference type="InterPro" id="IPR013785">
    <property type="entry name" value="Aldolase_TIM"/>
</dbReference>
<dbReference type="EC" id="4.3.3.7" evidence="4 12"/>
<evidence type="ECO:0000313" key="17">
    <source>
        <dbReference type="Proteomes" id="UP000593890"/>
    </source>
</evidence>
<evidence type="ECO:0000256" key="3">
    <source>
        <dbReference type="ARBA" id="ARBA00007592"/>
    </source>
</evidence>
<keyword evidence="7 12" id="KW-0220">Diaminopimelate biosynthesis</keyword>
<reference evidence="17" key="1">
    <citation type="submission" date="2020-07" db="EMBL/GenBank/DDBJ databases">
        <title>Complete genome sequencing of Clostridia bacterium strain 12CBH8.</title>
        <authorList>
            <person name="Sakamoto M."/>
            <person name="Murakami T."/>
            <person name="Mori H."/>
        </authorList>
    </citation>
    <scope>NUCLEOTIDE SEQUENCE [LARGE SCALE GENOMIC DNA]</scope>
    <source>
        <strain evidence="17">12CBH8</strain>
    </source>
</reference>
<evidence type="ECO:0000256" key="5">
    <source>
        <dbReference type="ARBA" id="ARBA00022490"/>
    </source>
</evidence>
<evidence type="ECO:0000256" key="9">
    <source>
        <dbReference type="ARBA" id="ARBA00023239"/>
    </source>
</evidence>
<evidence type="ECO:0000256" key="14">
    <source>
        <dbReference type="PIRSR" id="PIRSR001365-1"/>
    </source>
</evidence>